<dbReference type="RefSeq" id="WP_273939458.1">
    <property type="nucleotide sequence ID" value="NZ_CP097263.1"/>
</dbReference>
<evidence type="ECO:0000313" key="1">
    <source>
        <dbReference type="EMBL" id="MFC0540647.1"/>
    </source>
</evidence>
<dbReference type="EMBL" id="JBHLUD010000001">
    <property type="protein sequence ID" value="MFC0540647.1"/>
    <property type="molecule type" value="Genomic_DNA"/>
</dbReference>
<dbReference type="Proteomes" id="UP001589810">
    <property type="component" value="Unassembled WGS sequence"/>
</dbReference>
<keyword evidence="2" id="KW-1185">Reference proteome</keyword>
<gene>
    <name evidence="1" type="ORF">ACFFH7_04090</name>
</gene>
<protein>
    <submittedName>
        <fullName evidence="1">Uncharacterized protein</fullName>
    </submittedName>
</protein>
<comment type="caution">
    <text evidence="1">The sequence shown here is derived from an EMBL/GenBank/DDBJ whole genome shotgun (WGS) entry which is preliminary data.</text>
</comment>
<proteinExistence type="predicted"/>
<organism evidence="1 2">
    <name type="scientific">Kutzneria chonburiensis</name>
    <dbReference type="NCBI Taxonomy" id="1483604"/>
    <lineage>
        <taxon>Bacteria</taxon>
        <taxon>Bacillati</taxon>
        <taxon>Actinomycetota</taxon>
        <taxon>Actinomycetes</taxon>
        <taxon>Pseudonocardiales</taxon>
        <taxon>Pseudonocardiaceae</taxon>
        <taxon>Kutzneria</taxon>
    </lineage>
</organism>
<name>A0ABV6MKJ9_9PSEU</name>
<accession>A0ABV6MKJ9</accession>
<reference evidence="1 2" key="1">
    <citation type="submission" date="2024-09" db="EMBL/GenBank/DDBJ databases">
        <authorList>
            <person name="Sun Q."/>
            <person name="Mori K."/>
        </authorList>
    </citation>
    <scope>NUCLEOTIDE SEQUENCE [LARGE SCALE GENOMIC DNA]</scope>
    <source>
        <strain evidence="1 2">TBRC 1432</strain>
    </source>
</reference>
<evidence type="ECO:0000313" key="2">
    <source>
        <dbReference type="Proteomes" id="UP001589810"/>
    </source>
</evidence>
<sequence>MTTTTSLHALYLRMETTAAGYLTAHKALRTLDQHKAGLSLLVAAQPRRIDYRAAWRKAVADHAEAVDRANLAYQQWQDAGHAYDTLWTATRGRATGTVAPIFAQAA</sequence>